<feature type="compositionally biased region" description="Acidic residues" evidence="1">
    <location>
        <begin position="214"/>
        <end position="224"/>
    </location>
</feature>
<sequence length="224" mass="25291">MASDNEEAGELSLNLLPERHSECAVLYVAACRLSIVSPLFRSAAEHDALWERFLPRDHQSILSESDSPLLISSKKQLYLSLCGNPILIEDAFRWRKRVGRRNDICSHHGISELLGVMLLNIGDGLLILDQAHLVFNLSVEALGNQPLQVTVGIIGGEKHTRTFRWHAERQPRWRHRSPRRPIIGSSAAESNGNYPKERGDGWPEIEMGVLTKEGEEEELETWVD</sequence>
<dbReference type="PANTHER" id="PTHR32278">
    <property type="entry name" value="F-BOX DOMAIN-CONTAINING PROTEIN"/>
    <property type="match status" value="1"/>
</dbReference>
<dbReference type="AlphaFoldDB" id="A0A8X7XYI1"/>
<comment type="caution">
    <text evidence="2">The sequence shown here is derived from an EMBL/GenBank/DDBJ whole genome shotgun (WGS) entry which is preliminary data.</text>
</comment>
<evidence type="ECO:0000313" key="2">
    <source>
        <dbReference type="EMBL" id="KAG6739187.1"/>
    </source>
</evidence>
<dbReference type="EMBL" id="JAAWWB010000036">
    <property type="protein sequence ID" value="KAG6739187.1"/>
    <property type="molecule type" value="Genomic_DNA"/>
</dbReference>
<organism evidence="2 3">
    <name type="scientific">Populus tomentosa</name>
    <name type="common">Chinese white poplar</name>
    <dbReference type="NCBI Taxonomy" id="118781"/>
    <lineage>
        <taxon>Eukaryota</taxon>
        <taxon>Viridiplantae</taxon>
        <taxon>Streptophyta</taxon>
        <taxon>Embryophyta</taxon>
        <taxon>Tracheophyta</taxon>
        <taxon>Spermatophyta</taxon>
        <taxon>Magnoliopsida</taxon>
        <taxon>eudicotyledons</taxon>
        <taxon>Gunneridae</taxon>
        <taxon>Pentapetalae</taxon>
        <taxon>rosids</taxon>
        <taxon>fabids</taxon>
        <taxon>Malpighiales</taxon>
        <taxon>Salicaceae</taxon>
        <taxon>Saliceae</taxon>
        <taxon>Populus</taxon>
    </lineage>
</organism>
<evidence type="ECO:0000313" key="3">
    <source>
        <dbReference type="Proteomes" id="UP000886885"/>
    </source>
</evidence>
<protein>
    <submittedName>
        <fullName evidence="2">Uncharacterized protein</fullName>
    </submittedName>
</protein>
<evidence type="ECO:0000256" key="1">
    <source>
        <dbReference type="SAM" id="MobiDB-lite"/>
    </source>
</evidence>
<reference evidence="2" key="1">
    <citation type="journal article" date="2020" name="bioRxiv">
        <title>Hybrid origin of Populus tomentosa Carr. identified through genome sequencing and phylogenomic analysis.</title>
        <authorList>
            <person name="An X."/>
            <person name="Gao K."/>
            <person name="Chen Z."/>
            <person name="Li J."/>
            <person name="Yang X."/>
            <person name="Yang X."/>
            <person name="Zhou J."/>
            <person name="Guo T."/>
            <person name="Zhao T."/>
            <person name="Huang S."/>
            <person name="Miao D."/>
            <person name="Khan W.U."/>
            <person name="Rao P."/>
            <person name="Ye M."/>
            <person name="Lei B."/>
            <person name="Liao W."/>
            <person name="Wang J."/>
            <person name="Ji L."/>
            <person name="Li Y."/>
            <person name="Guo B."/>
            <person name="Mustafa N.S."/>
            <person name="Li S."/>
            <person name="Yun Q."/>
            <person name="Keller S.R."/>
            <person name="Mao J."/>
            <person name="Zhang R."/>
            <person name="Strauss S.H."/>
        </authorList>
    </citation>
    <scope>NUCLEOTIDE SEQUENCE</scope>
    <source>
        <strain evidence="2">GM15</strain>
        <tissue evidence="2">Leaf</tissue>
    </source>
</reference>
<accession>A0A8X7XYI1</accession>
<name>A0A8X7XYI1_POPTO</name>
<dbReference type="PANTHER" id="PTHR32278:SF143">
    <property type="entry name" value="F-BOX PROTEIN PP2-B1"/>
    <property type="match status" value="1"/>
</dbReference>
<dbReference type="Proteomes" id="UP000886885">
    <property type="component" value="Chromosome 18D"/>
</dbReference>
<proteinExistence type="predicted"/>
<keyword evidence="3" id="KW-1185">Reference proteome</keyword>
<feature type="region of interest" description="Disordered" evidence="1">
    <location>
        <begin position="173"/>
        <end position="224"/>
    </location>
</feature>
<dbReference type="OrthoDB" id="1918565at2759"/>
<gene>
    <name evidence="2" type="ORF">POTOM_056773</name>
</gene>